<evidence type="ECO:0000313" key="1">
    <source>
        <dbReference type="EMBL" id="UPK67372.1"/>
    </source>
</evidence>
<dbReference type="NCBIfam" id="TIGR01643">
    <property type="entry name" value="YD_repeat_2x"/>
    <property type="match status" value="1"/>
</dbReference>
<evidence type="ECO:0000313" key="2">
    <source>
        <dbReference type="Proteomes" id="UP000830198"/>
    </source>
</evidence>
<sequence>MMKKFSIRSVFYIPFIICLLGAHIVKSQSKAGSLSNGFIPEVVPPSPTAASLGKFGAWPVSYYTGTPDISIPVYDIKSRKLSLPVSLSYHASGVKVEEMSGWVGTGWALNAGGVITRTIVGLPDNETTGFYTRMREGKFLNSSYTLTDPNTFVLFKGITEGDIDTEPDVYFFNFNGRSGKFFFDERGNFHCIPENALKVTKNPLLSVSTDGIWELVDENGTTYTFGPTDATSGGVEQSELVNTDATAAQNFWDNAWYLTRMVSNDKSDTISLQYTDKSESYTMRSTQSLRELTAQMGGYPADVNTSWTDILNTSKVLYNGVPNNDPMNTRYVTRGKGLLSSIRWSQGEMTFFAGSSRQDLQQGKLLDSIKVRATETGNNIKNFVLQYSYDGNRYYLDSLSDYNRTRTDKLVHSFYYYPGLPSRFSNAQDHWGYYNAAANQNLLPSAPSFQTPIFANREPNESAAKSGTLKRIKYPTGGYTDFDYELHRYEAGSIPNTPIAEIGEGRAYASTYNYKTPMPHDSIVFFDIPFSQDKLTISISYANYTRPNAKREGWLPFVRLERSTGDGNYVLVQEWNAYDQFPGGNIPANPDGTYDFSFPSIELPSLFSGSYRLTTDNSCSGFRCPEDNSTKAAIYADIWFKKYVEAPAGGGLAAPVAGGLRIKSMTNYDGLNITPSEIKTYKYSTGKILSYPRYVHYYAVDMFGVEGHTGMGPCNTDFAQYREVTSSSQAILGVTQGSSVGYTSVQEFNVDNQGNDNGYVEYNYLFYPDSTNNYYFDHTYWPNVDLQTAIASIPVNDYSYKRGLLSEKTVYAKNGIGYRKVSSQKDEYAFNDGDTTNLYRRMKGLRVKRLRVVEYPCFNEVDGQHIPVNDHFEFDYGYGFYNVITSWVQKVSTEQKTYDTQDGSELSTLIRYYYDNNKHLNVTRTITTDSKGNELTTYNKYPHEMVAGGQTTPYNDMIARNMIGNVIEERTVKTAGPELSMTRINYSVFTGTLIAPSRLENALMGNPAEEAALIQQYDDKGNVIQYKERNGLVQSLIFDHKSSSLVAKVTNASINTVAYTGFESTGNGYWQLSGAVSVGNAFSGKNFYTLSRGNIVRNNLSTATAYTVSYWSQGGAALVNGQTGTAGRTSNGWTFYKHQIAAGTATIIISGSASIDELRLHPQNAQMNTYTYDPLVGVTSQSDAAGNVTYYEYDGFGRLRMIKDNDRNILKVFDYQYSRSITQ</sequence>
<reference evidence="1 2" key="1">
    <citation type="submission" date="2022-04" db="EMBL/GenBank/DDBJ databases">
        <title>The arsenic-methylating capacity of Chitinophaga filiformis YT5 during chitin decomposition.</title>
        <authorList>
            <person name="Chen G."/>
            <person name="Liang Y."/>
        </authorList>
    </citation>
    <scope>NUCLEOTIDE SEQUENCE [LARGE SCALE GENOMIC DNA]</scope>
    <source>
        <strain evidence="1 2">YT5</strain>
    </source>
</reference>
<keyword evidence="2" id="KW-1185">Reference proteome</keyword>
<dbReference type="EMBL" id="CP095855">
    <property type="protein sequence ID" value="UPK67372.1"/>
    <property type="molecule type" value="Genomic_DNA"/>
</dbReference>
<gene>
    <name evidence="1" type="ORF">MYF79_20740</name>
</gene>
<dbReference type="InterPro" id="IPR006530">
    <property type="entry name" value="YD"/>
</dbReference>
<dbReference type="RefSeq" id="WP_247809711.1">
    <property type="nucleotide sequence ID" value="NZ_CP095855.1"/>
</dbReference>
<protein>
    <recommendedName>
        <fullName evidence="3">YD repeat-containing protein</fullName>
    </recommendedName>
</protein>
<dbReference type="Proteomes" id="UP000830198">
    <property type="component" value="Chromosome"/>
</dbReference>
<name>A0ABY4HU97_CHIFI</name>
<evidence type="ECO:0008006" key="3">
    <source>
        <dbReference type="Google" id="ProtNLM"/>
    </source>
</evidence>
<proteinExistence type="predicted"/>
<organism evidence="1 2">
    <name type="scientific">Chitinophaga filiformis</name>
    <name type="common">Myxococcus filiformis</name>
    <name type="synonym">Flexibacter filiformis</name>
    <dbReference type="NCBI Taxonomy" id="104663"/>
    <lineage>
        <taxon>Bacteria</taxon>
        <taxon>Pseudomonadati</taxon>
        <taxon>Bacteroidota</taxon>
        <taxon>Chitinophagia</taxon>
        <taxon>Chitinophagales</taxon>
        <taxon>Chitinophagaceae</taxon>
        <taxon>Chitinophaga</taxon>
    </lineage>
</organism>
<accession>A0ABY4HU97</accession>